<feature type="transmembrane region" description="Helical" evidence="1">
    <location>
        <begin position="39"/>
        <end position="64"/>
    </location>
</feature>
<reference evidence="3 4" key="1">
    <citation type="submission" date="2022-04" db="EMBL/GenBank/DDBJ databases">
        <title>Positive selection, recombination, and allopatry shape intraspecific diversity of widespread and dominant cyanobacteria.</title>
        <authorList>
            <person name="Wei J."/>
            <person name="Shu W."/>
            <person name="Hu C."/>
        </authorList>
    </citation>
    <scope>NUCLEOTIDE SEQUENCE [LARGE SCALE GENOMIC DNA]</scope>
    <source>
        <strain evidence="3 4">GB2-A5</strain>
    </source>
</reference>
<name>A0ABV0JQ01_9CYAN</name>
<dbReference type="RefSeq" id="WP_190425959.1">
    <property type="nucleotide sequence ID" value="NZ_JAMPKK010000028.1"/>
</dbReference>
<dbReference type="Gene3D" id="1.10.101.10">
    <property type="entry name" value="PGBD-like superfamily/PGBD"/>
    <property type="match status" value="1"/>
</dbReference>
<dbReference type="InterPro" id="IPR036365">
    <property type="entry name" value="PGBD-like_sf"/>
</dbReference>
<proteinExistence type="predicted"/>
<evidence type="ECO:0000313" key="3">
    <source>
        <dbReference type="EMBL" id="MEP0865555.1"/>
    </source>
</evidence>
<dbReference type="InterPro" id="IPR036366">
    <property type="entry name" value="PGBDSf"/>
</dbReference>
<accession>A0ABV0JQ01</accession>
<gene>
    <name evidence="3" type="ORF">NDI37_13870</name>
</gene>
<dbReference type="Pfam" id="PF01471">
    <property type="entry name" value="PG_binding_1"/>
    <property type="match status" value="1"/>
</dbReference>
<feature type="domain" description="Peptidoglycan binding-like" evidence="2">
    <location>
        <begin position="138"/>
        <end position="194"/>
    </location>
</feature>
<keyword evidence="1" id="KW-0472">Membrane</keyword>
<protein>
    <submittedName>
        <fullName evidence="3">Peptidoglycan-binding protein</fullName>
    </submittedName>
</protein>
<evidence type="ECO:0000259" key="2">
    <source>
        <dbReference type="Pfam" id="PF01471"/>
    </source>
</evidence>
<dbReference type="EMBL" id="JAMPKK010000028">
    <property type="protein sequence ID" value="MEP0865555.1"/>
    <property type="molecule type" value="Genomic_DNA"/>
</dbReference>
<evidence type="ECO:0000313" key="4">
    <source>
        <dbReference type="Proteomes" id="UP001442494"/>
    </source>
</evidence>
<comment type="caution">
    <text evidence="3">The sequence shown here is derived from an EMBL/GenBank/DDBJ whole genome shotgun (WGS) entry which is preliminary data.</text>
</comment>
<dbReference type="Gene3D" id="2.30.30.40">
    <property type="entry name" value="SH3 Domains"/>
    <property type="match status" value="1"/>
</dbReference>
<keyword evidence="1" id="KW-0812">Transmembrane</keyword>
<dbReference type="Proteomes" id="UP001442494">
    <property type="component" value="Unassembled WGS sequence"/>
</dbReference>
<dbReference type="InterPro" id="IPR002477">
    <property type="entry name" value="Peptidoglycan-bd-like"/>
</dbReference>
<sequence length="195" mass="20165">METLAYIHLSVAHEEVTLNPDAYEVTLFKGLNWKPPSSAWIGLLSAIMALSIVSLANSAMAAYVRTNGSSLRVRSSPNGAVVGSLRNGTDISLSGRYSGGWAQLSNGNWVSAAWVGGSTGGGTTGGGSPSGLLRFGISGPGVVSVQNRLRDLGYFSGTSTGYYGSVTTSSVRRFQAANGLRVDGVVGPQTRAALY</sequence>
<organism evidence="3 4">
    <name type="scientific">Funiculus sociatus GB2-A5</name>
    <dbReference type="NCBI Taxonomy" id="2933946"/>
    <lineage>
        <taxon>Bacteria</taxon>
        <taxon>Bacillati</taxon>
        <taxon>Cyanobacteriota</taxon>
        <taxon>Cyanophyceae</taxon>
        <taxon>Coleofasciculales</taxon>
        <taxon>Coleofasciculaceae</taxon>
        <taxon>Funiculus</taxon>
    </lineage>
</organism>
<evidence type="ECO:0000256" key="1">
    <source>
        <dbReference type="SAM" id="Phobius"/>
    </source>
</evidence>
<keyword evidence="1" id="KW-1133">Transmembrane helix</keyword>
<keyword evidence="4" id="KW-1185">Reference proteome</keyword>
<dbReference type="SUPFAM" id="SSF47090">
    <property type="entry name" value="PGBD-like"/>
    <property type="match status" value="1"/>
</dbReference>